<protein>
    <submittedName>
        <fullName evidence="5">Helix-turn-helix transcriptional regulator</fullName>
    </submittedName>
</protein>
<evidence type="ECO:0000313" key="5">
    <source>
        <dbReference type="EMBL" id="MBD2847123.1"/>
    </source>
</evidence>
<dbReference type="EMBL" id="JACXIZ010000032">
    <property type="protein sequence ID" value="MBD2847123.1"/>
    <property type="molecule type" value="Genomic_DNA"/>
</dbReference>
<dbReference type="Pfam" id="PF12833">
    <property type="entry name" value="HTH_18"/>
    <property type="match status" value="1"/>
</dbReference>
<keyword evidence="3" id="KW-0804">Transcription</keyword>
<dbReference type="PROSITE" id="PS01124">
    <property type="entry name" value="HTH_ARAC_FAMILY_2"/>
    <property type="match status" value="1"/>
</dbReference>
<keyword evidence="1" id="KW-0805">Transcription regulation</keyword>
<feature type="domain" description="HTH araC/xylS-type" evidence="4">
    <location>
        <begin position="197"/>
        <end position="295"/>
    </location>
</feature>
<dbReference type="InterPro" id="IPR014710">
    <property type="entry name" value="RmlC-like_jellyroll"/>
</dbReference>
<dbReference type="GO" id="GO:0003700">
    <property type="term" value="F:DNA-binding transcription factor activity"/>
    <property type="evidence" value="ECO:0007669"/>
    <property type="project" value="InterPro"/>
</dbReference>
<reference evidence="5" key="1">
    <citation type="submission" date="2020-09" db="EMBL/GenBank/DDBJ databases">
        <title>A novel bacterium of genus Paenibacillus, isolated from South China Sea.</title>
        <authorList>
            <person name="Huang H."/>
            <person name="Mo K."/>
            <person name="Hu Y."/>
        </authorList>
    </citation>
    <scope>NUCLEOTIDE SEQUENCE</scope>
    <source>
        <strain evidence="5">IB182496</strain>
    </source>
</reference>
<sequence length="302" mass="33765">MTKRDSQQAGRLFHFDNYFERGEAVYGMVELVQIGEIACERGYEIAPHEQSCMELSCIVSGSGTVRVGDEELAVRAGDLVFNNAGHAHAITASDADMLRFIYMGFHFTALADRTFAAMRTHFLSAPYHIARDAPSLLQPFQRNIDEFYARRPYSAAMIRGYCEEVLISAYRAFTGGGDPVARYAAGRAPHSAGHTVYAVIRHIERHLESLGSIRSIAETLNYDATYLSHVFKARTGMTVQRYIHHKKIEKALELLSRGSLTVSEVAERLGYESLQSFSKAFSRAMGYPPSQHAIRESLPDNE</sequence>
<evidence type="ECO:0000259" key="4">
    <source>
        <dbReference type="PROSITE" id="PS01124"/>
    </source>
</evidence>
<dbReference type="RefSeq" id="WP_190920144.1">
    <property type="nucleotide sequence ID" value="NZ_JACXIZ010000032.1"/>
</dbReference>
<proteinExistence type="predicted"/>
<dbReference type="InterPro" id="IPR009057">
    <property type="entry name" value="Homeodomain-like_sf"/>
</dbReference>
<dbReference type="Pfam" id="PF02311">
    <property type="entry name" value="AraC_binding"/>
    <property type="match status" value="1"/>
</dbReference>
<dbReference type="InterPro" id="IPR037923">
    <property type="entry name" value="HTH-like"/>
</dbReference>
<dbReference type="SUPFAM" id="SSF51215">
    <property type="entry name" value="Regulatory protein AraC"/>
    <property type="match status" value="1"/>
</dbReference>
<dbReference type="PANTHER" id="PTHR43280">
    <property type="entry name" value="ARAC-FAMILY TRANSCRIPTIONAL REGULATOR"/>
    <property type="match status" value="1"/>
</dbReference>
<comment type="caution">
    <text evidence="5">The sequence shown here is derived from an EMBL/GenBank/DDBJ whole genome shotgun (WGS) entry which is preliminary data.</text>
</comment>
<dbReference type="InterPro" id="IPR018062">
    <property type="entry name" value="HTH_AraC-typ_CS"/>
</dbReference>
<dbReference type="AlphaFoldDB" id="A0A927BUL5"/>
<dbReference type="PROSITE" id="PS00041">
    <property type="entry name" value="HTH_ARAC_FAMILY_1"/>
    <property type="match status" value="1"/>
</dbReference>
<dbReference type="SMART" id="SM00342">
    <property type="entry name" value="HTH_ARAC"/>
    <property type="match status" value="1"/>
</dbReference>
<evidence type="ECO:0000256" key="2">
    <source>
        <dbReference type="ARBA" id="ARBA00023125"/>
    </source>
</evidence>
<dbReference type="PANTHER" id="PTHR43280:SF2">
    <property type="entry name" value="HTH-TYPE TRANSCRIPTIONAL REGULATOR EXSA"/>
    <property type="match status" value="1"/>
</dbReference>
<gene>
    <name evidence="5" type="ORF">IDH44_18140</name>
</gene>
<dbReference type="Proteomes" id="UP000621560">
    <property type="component" value="Unassembled WGS sequence"/>
</dbReference>
<evidence type="ECO:0000256" key="3">
    <source>
        <dbReference type="ARBA" id="ARBA00023163"/>
    </source>
</evidence>
<dbReference type="SUPFAM" id="SSF46689">
    <property type="entry name" value="Homeodomain-like"/>
    <property type="match status" value="2"/>
</dbReference>
<dbReference type="Gene3D" id="2.60.120.10">
    <property type="entry name" value="Jelly Rolls"/>
    <property type="match status" value="1"/>
</dbReference>
<dbReference type="Gene3D" id="1.10.10.60">
    <property type="entry name" value="Homeodomain-like"/>
    <property type="match status" value="2"/>
</dbReference>
<keyword evidence="2" id="KW-0238">DNA-binding</keyword>
<evidence type="ECO:0000256" key="1">
    <source>
        <dbReference type="ARBA" id="ARBA00023015"/>
    </source>
</evidence>
<dbReference type="InterPro" id="IPR018060">
    <property type="entry name" value="HTH_AraC"/>
</dbReference>
<keyword evidence="6" id="KW-1185">Reference proteome</keyword>
<name>A0A927BUL5_9BACL</name>
<accession>A0A927BUL5</accession>
<organism evidence="5 6">
    <name type="scientific">Paenibacillus sabuli</name>
    <dbReference type="NCBI Taxonomy" id="2772509"/>
    <lineage>
        <taxon>Bacteria</taxon>
        <taxon>Bacillati</taxon>
        <taxon>Bacillota</taxon>
        <taxon>Bacilli</taxon>
        <taxon>Bacillales</taxon>
        <taxon>Paenibacillaceae</taxon>
        <taxon>Paenibacillus</taxon>
    </lineage>
</organism>
<dbReference type="InterPro" id="IPR003313">
    <property type="entry name" value="AraC-bd"/>
</dbReference>
<dbReference type="GO" id="GO:0043565">
    <property type="term" value="F:sequence-specific DNA binding"/>
    <property type="evidence" value="ECO:0007669"/>
    <property type="project" value="InterPro"/>
</dbReference>
<dbReference type="InterPro" id="IPR020449">
    <property type="entry name" value="Tscrpt_reg_AraC-type_HTH"/>
</dbReference>
<evidence type="ECO:0000313" key="6">
    <source>
        <dbReference type="Proteomes" id="UP000621560"/>
    </source>
</evidence>
<dbReference type="PRINTS" id="PR00032">
    <property type="entry name" value="HTHARAC"/>
</dbReference>